<keyword evidence="2" id="KW-1185">Reference proteome</keyword>
<proteinExistence type="predicted"/>
<gene>
    <name evidence="1" type="ORF">GCM10009665_56480</name>
</gene>
<evidence type="ECO:0000313" key="1">
    <source>
        <dbReference type="EMBL" id="GAA1259033.1"/>
    </source>
</evidence>
<dbReference type="Pfam" id="PF15956">
    <property type="entry name" value="DUF4760"/>
    <property type="match status" value="1"/>
</dbReference>
<protein>
    <recommendedName>
        <fullName evidence="3">DUF4760 domain-containing protein</fullName>
    </recommendedName>
</protein>
<dbReference type="RefSeq" id="WP_344444849.1">
    <property type="nucleotide sequence ID" value="NZ_BAAALF010000131.1"/>
</dbReference>
<name>A0ABN1WPR3_9ACTN</name>
<evidence type="ECO:0008006" key="3">
    <source>
        <dbReference type="Google" id="ProtNLM"/>
    </source>
</evidence>
<accession>A0ABN1WPR3</accession>
<evidence type="ECO:0000313" key="2">
    <source>
        <dbReference type="Proteomes" id="UP001500037"/>
    </source>
</evidence>
<reference evidence="1 2" key="1">
    <citation type="journal article" date="2019" name="Int. J. Syst. Evol. Microbiol.">
        <title>The Global Catalogue of Microorganisms (GCM) 10K type strain sequencing project: providing services to taxonomists for standard genome sequencing and annotation.</title>
        <authorList>
            <consortium name="The Broad Institute Genomics Platform"/>
            <consortium name="The Broad Institute Genome Sequencing Center for Infectious Disease"/>
            <person name="Wu L."/>
            <person name="Ma J."/>
        </authorList>
    </citation>
    <scope>NUCLEOTIDE SEQUENCE [LARGE SCALE GENOMIC DNA]</scope>
    <source>
        <strain evidence="1 2">JCM 13004</strain>
    </source>
</reference>
<sequence length="175" mass="19428">MLINVVSLIVSIMALAVSGLLALRQLRSAQSANILAMILSGFSESRDPAYAEAIEYVLYRLRDDYPQPMSYLAFAEPHKAHVRRVALFFDDLGKLVAHGVVDEKLIIGAYGRSLLRAWTVLAPFVYLERSEHQRTPMRYFEDLAHRVDRTSPDTVYANLRLGQLPPPSAGATGGA</sequence>
<dbReference type="Proteomes" id="UP001500037">
    <property type="component" value="Unassembled WGS sequence"/>
</dbReference>
<dbReference type="EMBL" id="BAAALF010000131">
    <property type="protein sequence ID" value="GAA1259033.1"/>
    <property type="molecule type" value="Genomic_DNA"/>
</dbReference>
<comment type="caution">
    <text evidence="1">The sequence shown here is derived from an EMBL/GenBank/DDBJ whole genome shotgun (WGS) entry which is preliminary data.</text>
</comment>
<dbReference type="InterPro" id="IPR031876">
    <property type="entry name" value="DUF4760"/>
</dbReference>
<organism evidence="1 2">
    <name type="scientific">Kitasatospora nipponensis</name>
    <dbReference type="NCBI Taxonomy" id="258049"/>
    <lineage>
        <taxon>Bacteria</taxon>
        <taxon>Bacillati</taxon>
        <taxon>Actinomycetota</taxon>
        <taxon>Actinomycetes</taxon>
        <taxon>Kitasatosporales</taxon>
        <taxon>Streptomycetaceae</taxon>
        <taxon>Kitasatospora</taxon>
    </lineage>
</organism>